<comment type="caution">
    <text evidence="2">The sequence shown here is derived from an EMBL/GenBank/DDBJ whole genome shotgun (WGS) entry which is preliminary data.</text>
</comment>
<feature type="region of interest" description="Disordered" evidence="1">
    <location>
        <begin position="139"/>
        <end position="230"/>
    </location>
</feature>
<dbReference type="Proteomes" id="UP001157938">
    <property type="component" value="Unassembled WGS sequence"/>
</dbReference>
<proteinExistence type="predicted"/>
<protein>
    <submittedName>
        <fullName evidence="2">Uncharacterized protein</fullName>
    </submittedName>
</protein>
<gene>
    <name evidence="2" type="ORF">PFR001_LOCUS8670</name>
</gene>
<dbReference type="EMBL" id="CAKLBC010001751">
    <property type="protein sequence ID" value="CAH0493544.1"/>
    <property type="molecule type" value="Genomic_DNA"/>
</dbReference>
<feature type="compositionally biased region" description="Basic and acidic residues" evidence="1">
    <location>
        <begin position="169"/>
        <end position="185"/>
    </location>
</feature>
<evidence type="ECO:0000256" key="1">
    <source>
        <dbReference type="SAM" id="MobiDB-lite"/>
    </source>
</evidence>
<evidence type="ECO:0000313" key="3">
    <source>
        <dbReference type="Proteomes" id="UP001157938"/>
    </source>
</evidence>
<feature type="compositionally biased region" description="Basic and acidic residues" evidence="1">
    <location>
        <begin position="139"/>
        <end position="151"/>
    </location>
</feature>
<organism evidence="2 3">
    <name type="scientific">Peronospora farinosa</name>
    <dbReference type="NCBI Taxonomy" id="134698"/>
    <lineage>
        <taxon>Eukaryota</taxon>
        <taxon>Sar</taxon>
        <taxon>Stramenopiles</taxon>
        <taxon>Oomycota</taxon>
        <taxon>Peronosporomycetes</taxon>
        <taxon>Peronosporales</taxon>
        <taxon>Peronosporaceae</taxon>
        <taxon>Peronospora</taxon>
    </lineage>
</organism>
<name>A0ABN8CKA9_9STRA</name>
<reference evidence="2 3" key="1">
    <citation type="submission" date="2021-11" db="EMBL/GenBank/DDBJ databases">
        <authorList>
            <person name="Islam A."/>
            <person name="Islam S."/>
            <person name="Flora M.S."/>
            <person name="Rahman M."/>
            <person name="Ziaur R.M."/>
            <person name="Epstein J.H."/>
            <person name="Hassan M."/>
            <person name="Klassen M."/>
            <person name="Woodard K."/>
            <person name="Webb A."/>
            <person name="Webby R.J."/>
            <person name="El Zowalaty M.E."/>
        </authorList>
    </citation>
    <scope>NUCLEOTIDE SEQUENCE [LARGE SCALE GENOMIC DNA]</scope>
    <source>
        <strain evidence="2">Pf1</strain>
    </source>
</reference>
<evidence type="ECO:0000313" key="2">
    <source>
        <dbReference type="EMBL" id="CAH0493544.1"/>
    </source>
</evidence>
<keyword evidence="3" id="KW-1185">Reference proteome</keyword>
<sequence>MITKLQLHYQNQLKFCASGLSRENSFLLTSYQNALELTSVIQDVPFGVAVLVSLQRENSPNTEEEEEEMEMEIEESPVAEEKESMISDFFDDLPVGAKLMDTRMPPNLSPPESKTKDDYSFFTYSYSTCLTADDNGRRVDSTRRRYEDSAGRLKAQHKRRIGTRALESTWKRASEKDDGTHEHKVSSGSVEDFEKAWKSTPFGGAEEHAKAQGVTKQSVLPDHPEAQELP</sequence>
<accession>A0ABN8CKA9</accession>